<dbReference type="GO" id="GO:0043495">
    <property type="term" value="F:protein-membrane adaptor activity"/>
    <property type="evidence" value="ECO:0007669"/>
    <property type="project" value="TreeGrafter"/>
</dbReference>
<dbReference type="Gene3D" id="2.60.120.260">
    <property type="entry name" value="Galactose-binding domain-like"/>
    <property type="match status" value="1"/>
</dbReference>
<dbReference type="InterPro" id="IPR045119">
    <property type="entry name" value="SUN1-5"/>
</dbReference>
<protein>
    <submittedName>
        <fullName evidence="1">Uncharacterized protein</fullName>
    </submittedName>
</protein>
<gene>
    <name evidence="1" type="ORF">PXEA_LOCUS15395</name>
</gene>
<reference evidence="1" key="1">
    <citation type="submission" date="2018-11" db="EMBL/GenBank/DDBJ databases">
        <authorList>
            <consortium name="Pathogen Informatics"/>
        </authorList>
    </citation>
    <scope>NUCLEOTIDE SEQUENCE</scope>
</reference>
<dbReference type="GO" id="GO:0034993">
    <property type="term" value="C:meiotic nuclear membrane microtubule tethering complex"/>
    <property type="evidence" value="ECO:0007669"/>
    <property type="project" value="TreeGrafter"/>
</dbReference>
<dbReference type="EMBL" id="CAAALY010053947">
    <property type="protein sequence ID" value="VEL21955.1"/>
    <property type="molecule type" value="Genomic_DNA"/>
</dbReference>
<keyword evidence="2" id="KW-1185">Reference proteome</keyword>
<evidence type="ECO:0000313" key="1">
    <source>
        <dbReference type="EMBL" id="VEL21955.1"/>
    </source>
</evidence>
<dbReference type="OrthoDB" id="342281at2759"/>
<dbReference type="AlphaFoldDB" id="A0A3S5A7E5"/>
<comment type="caution">
    <text evidence="1">The sequence shown here is derived from an EMBL/GenBank/DDBJ whole genome shotgun (WGS) entry which is preliminary data.</text>
</comment>
<sequence>MSIREIYKVQQFETQLALATAKRAADSLSQLSDGSNMISKYPTPGQPCSTCLKWTGHLTDFQKLVDISLDRFAADRIALADFALESAGASIVGTRCTRTYTEGAAVLKFLGIPLAFISRSPSLHY</sequence>
<name>A0A3S5A7E5_9PLAT</name>
<dbReference type="PANTHER" id="PTHR12911:SF22">
    <property type="entry name" value="SUN DOMAIN-CONTAINING PROTEIN 2"/>
    <property type="match status" value="1"/>
</dbReference>
<organism evidence="1 2">
    <name type="scientific">Protopolystoma xenopodis</name>
    <dbReference type="NCBI Taxonomy" id="117903"/>
    <lineage>
        <taxon>Eukaryota</taxon>
        <taxon>Metazoa</taxon>
        <taxon>Spiralia</taxon>
        <taxon>Lophotrochozoa</taxon>
        <taxon>Platyhelminthes</taxon>
        <taxon>Monogenea</taxon>
        <taxon>Polyopisthocotylea</taxon>
        <taxon>Polystomatidea</taxon>
        <taxon>Polystomatidae</taxon>
        <taxon>Protopolystoma</taxon>
    </lineage>
</organism>
<dbReference type="PANTHER" id="PTHR12911">
    <property type="entry name" value="SAD1/UNC-84-LIKE PROTEIN-RELATED"/>
    <property type="match status" value="1"/>
</dbReference>
<proteinExistence type="predicted"/>
<dbReference type="Proteomes" id="UP000784294">
    <property type="component" value="Unassembled WGS sequence"/>
</dbReference>
<accession>A0A3S5A7E5</accession>
<evidence type="ECO:0000313" key="2">
    <source>
        <dbReference type="Proteomes" id="UP000784294"/>
    </source>
</evidence>